<evidence type="ECO:0000256" key="2">
    <source>
        <dbReference type="SAM" id="MobiDB-lite"/>
    </source>
</evidence>
<dbReference type="InterPro" id="IPR036296">
    <property type="entry name" value="SKP1-like_dim_sf"/>
</dbReference>
<accession>A0A151ZSP3</accession>
<feature type="compositionally biased region" description="Low complexity" evidence="2">
    <location>
        <begin position="271"/>
        <end position="283"/>
    </location>
</feature>
<dbReference type="OMA" id="VWPERIQ"/>
<dbReference type="InterPro" id="IPR001232">
    <property type="entry name" value="SKP1-like"/>
</dbReference>
<feature type="compositionally biased region" description="Low complexity" evidence="2">
    <location>
        <begin position="224"/>
        <end position="241"/>
    </location>
</feature>
<dbReference type="GO" id="GO:0005654">
    <property type="term" value="C:nucleoplasm"/>
    <property type="evidence" value="ECO:0007669"/>
    <property type="project" value="TreeGrafter"/>
</dbReference>
<proteinExistence type="inferred from homology"/>
<dbReference type="PANTHER" id="PTHR16148:SF14">
    <property type="entry name" value="MYND-TYPE DOMAIN-CONTAINING PROTEIN"/>
    <property type="match status" value="1"/>
</dbReference>
<evidence type="ECO:0000313" key="3">
    <source>
        <dbReference type="EMBL" id="KYQ96925.1"/>
    </source>
</evidence>
<dbReference type="EMBL" id="LODT01000021">
    <property type="protein sequence ID" value="KYQ96925.1"/>
    <property type="molecule type" value="Genomic_DNA"/>
</dbReference>
<reference evidence="3 4" key="1">
    <citation type="submission" date="2015-12" db="EMBL/GenBank/DDBJ databases">
        <title>Dictyostelia acquired genes for synthesis and detection of signals that induce cell-type specialization by lateral gene transfer from prokaryotes.</title>
        <authorList>
            <person name="Gloeckner G."/>
            <person name="Schaap P."/>
        </authorList>
    </citation>
    <scope>NUCLEOTIDE SEQUENCE [LARGE SCALE GENOMIC DNA]</scope>
    <source>
        <strain evidence="3 4">TK</strain>
    </source>
</reference>
<dbReference type="SUPFAM" id="SSF81382">
    <property type="entry name" value="Skp1 dimerisation domain-like"/>
    <property type="match status" value="1"/>
</dbReference>
<feature type="compositionally biased region" description="Acidic residues" evidence="2">
    <location>
        <begin position="350"/>
        <end position="359"/>
    </location>
</feature>
<dbReference type="SMART" id="SM00512">
    <property type="entry name" value="Skp1"/>
    <property type="match status" value="1"/>
</dbReference>
<feature type="compositionally biased region" description="Polar residues" evidence="2">
    <location>
        <begin position="1"/>
        <end position="12"/>
    </location>
</feature>
<feature type="region of interest" description="Disordered" evidence="2">
    <location>
        <begin position="255"/>
        <end position="399"/>
    </location>
</feature>
<dbReference type="GO" id="GO:0005730">
    <property type="term" value="C:nucleolus"/>
    <property type="evidence" value="ECO:0007669"/>
    <property type="project" value="TreeGrafter"/>
</dbReference>
<name>A0A151ZSP3_TIELA</name>
<dbReference type="STRING" id="361077.A0A151ZSP3"/>
<feature type="region of interest" description="Disordered" evidence="2">
    <location>
        <begin position="208"/>
        <end position="243"/>
    </location>
</feature>
<gene>
    <name evidence="3" type="ORF">DLAC_04245</name>
</gene>
<sequence>MKSTPQLLQNNKHNSDEILANSSSDEEEEIINDNRNKKVVKLISNEGNEFTLEDSVVDMCKTVKSISSGKKGFRNGLGGWFNVEDNKYVLHKKEGRIVATIHSNDDFETILCFPEIRSAILLTVLEYCRFHSTTPSFHKAMEYDQTLISLKQNNLCELASASYYLDVKSLVCLTSKEIAAQISQKSSDEIKETFSHLQLAGYSQFFPPTLKRKPYTPEKKKDNNSNTNNNSNNNNNNNNQTDDNRTLDELLEFLGEDSSSKRSNTKRNQKNKNQNNVQNQNNSQKKKNKKKQTKVNNNSSNKNTEISQSKQQTIELKKQEEEKEEQKQFEEEEEEEKILDEIIIRTQQDSVEEEDEADEVNSYSKNSSSRDINCSSSSGSNNINTSFSSGASFNDEDNEYEIDQEYLEELNCDNDNDDDNFDEINPDLQDEIDKEVEDFKTRLDLFSKQSKPKLTLPPDTLAALLDVC</sequence>
<evidence type="ECO:0000256" key="1">
    <source>
        <dbReference type="ARBA" id="ARBA00009993"/>
    </source>
</evidence>
<feature type="compositionally biased region" description="Basic residues" evidence="2">
    <location>
        <begin position="284"/>
        <end position="293"/>
    </location>
</feature>
<protein>
    <recommendedName>
        <fullName evidence="5">SKP1 component POZ domain-containing protein</fullName>
    </recommendedName>
</protein>
<dbReference type="InterPro" id="IPR011333">
    <property type="entry name" value="SKP1/BTB/POZ_sf"/>
</dbReference>
<comment type="similarity">
    <text evidence="1">Belongs to the SKP1 family.</text>
</comment>
<evidence type="ECO:0008006" key="5">
    <source>
        <dbReference type="Google" id="ProtNLM"/>
    </source>
</evidence>
<evidence type="ECO:0000313" key="4">
    <source>
        <dbReference type="Proteomes" id="UP000076078"/>
    </source>
</evidence>
<dbReference type="InParanoid" id="A0A151ZSP3"/>
<organism evidence="3 4">
    <name type="scientific">Tieghemostelium lacteum</name>
    <name type="common">Slime mold</name>
    <name type="synonym">Dictyostelium lacteum</name>
    <dbReference type="NCBI Taxonomy" id="361077"/>
    <lineage>
        <taxon>Eukaryota</taxon>
        <taxon>Amoebozoa</taxon>
        <taxon>Evosea</taxon>
        <taxon>Eumycetozoa</taxon>
        <taxon>Dictyostelia</taxon>
        <taxon>Dictyosteliales</taxon>
        <taxon>Raperosteliaceae</taxon>
        <taxon>Tieghemostelium</taxon>
    </lineage>
</organism>
<feature type="compositionally biased region" description="Basic and acidic residues" evidence="2">
    <location>
        <begin position="315"/>
        <end position="329"/>
    </location>
</feature>
<dbReference type="PANTHER" id="PTHR16148">
    <property type="entry name" value="NF-KAPPA-B-REPRESSING FACTOR-RELATED"/>
    <property type="match status" value="1"/>
</dbReference>
<dbReference type="Proteomes" id="UP000076078">
    <property type="component" value="Unassembled WGS sequence"/>
</dbReference>
<dbReference type="AlphaFoldDB" id="A0A151ZSP3"/>
<comment type="caution">
    <text evidence="3">The sequence shown here is derived from an EMBL/GenBank/DDBJ whole genome shotgun (WGS) entry which is preliminary data.</text>
</comment>
<feature type="region of interest" description="Disordered" evidence="2">
    <location>
        <begin position="1"/>
        <end position="30"/>
    </location>
</feature>
<feature type="compositionally biased region" description="Low complexity" evidence="2">
    <location>
        <begin position="294"/>
        <end position="303"/>
    </location>
</feature>
<dbReference type="Gene3D" id="3.30.710.10">
    <property type="entry name" value="Potassium Channel Kv1.1, Chain A"/>
    <property type="match status" value="1"/>
</dbReference>
<feature type="compositionally biased region" description="Low complexity" evidence="2">
    <location>
        <begin position="364"/>
        <end position="389"/>
    </location>
</feature>
<dbReference type="OrthoDB" id="2342932at2759"/>
<keyword evidence="4" id="KW-1185">Reference proteome</keyword>
<dbReference type="GO" id="GO:0006511">
    <property type="term" value="P:ubiquitin-dependent protein catabolic process"/>
    <property type="evidence" value="ECO:0007669"/>
    <property type="project" value="InterPro"/>
</dbReference>
<dbReference type="SUPFAM" id="SSF54695">
    <property type="entry name" value="POZ domain"/>
    <property type="match status" value="1"/>
</dbReference>